<gene>
    <name evidence="3" type="ORF">SAMN05661096_03900</name>
</gene>
<dbReference type="AlphaFoldDB" id="A0A1X7LFG1"/>
<dbReference type="EMBL" id="FXAW01000010">
    <property type="protein sequence ID" value="SMG52254.1"/>
    <property type="molecule type" value="Genomic_DNA"/>
</dbReference>
<keyword evidence="4" id="KW-1185">Reference proteome</keyword>
<dbReference type="InterPro" id="IPR000836">
    <property type="entry name" value="PRTase_dom"/>
</dbReference>
<sequence length="183" mass="21071">MDQPNQLHRRFFDIPNLQYAMTYTWFQKGSVIQHFLHQLKYEGNEAIGVLLGEKYGEELSSYFHNEWDLITAVPIHFKKERKRGYNQSHCIARGMSKSMHIPFVPLLVKSVNRKSQTKKHRIERFDNVESTFHLKRPLHKLEGKKILLVDDVVTTGATLQASSIPLQKAGAIVSIATISATRN</sequence>
<dbReference type="STRING" id="1028.SAMN05661096_03900"/>
<comment type="similarity">
    <text evidence="1">Belongs to the ComF/GntX family.</text>
</comment>
<dbReference type="PANTHER" id="PTHR47505">
    <property type="entry name" value="DNA UTILIZATION PROTEIN YHGH"/>
    <property type="match status" value="1"/>
</dbReference>
<proteinExistence type="inferred from homology"/>
<accession>A0A1X7LFG1</accession>
<evidence type="ECO:0000313" key="4">
    <source>
        <dbReference type="Proteomes" id="UP000193804"/>
    </source>
</evidence>
<dbReference type="InterPro" id="IPR029057">
    <property type="entry name" value="PRTase-like"/>
</dbReference>
<evidence type="ECO:0000313" key="3">
    <source>
        <dbReference type="EMBL" id="SMG52254.1"/>
    </source>
</evidence>
<dbReference type="InterPro" id="IPR051910">
    <property type="entry name" value="ComF/GntX_DNA_util-trans"/>
</dbReference>
<protein>
    <submittedName>
        <fullName evidence="3">ComF family protein</fullName>
    </submittedName>
</protein>
<dbReference type="Proteomes" id="UP000193804">
    <property type="component" value="Unassembled WGS sequence"/>
</dbReference>
<dbReference type="Pfam" id="PF00156">
    <property type="entry name" value="Pribosyltran"/>
    <property type="match status" value="1"/>
</dbReference>
<feature type="domain" description="Phosphoribosyltransferase" evidence="2">
    <location>
        <begin position="91"/>
        <end position="177"/>
    </location>
</feature>
<organism evidence="3 4">
    <name type="scientific">Marivirga sericea</name>
    <dbReference type="NCBI Taxonomy" id="1028"/>
    <lineage>
        <taxon>Bacteria</taxon>
        <taxon>Pseudomonadati</taxon>
        <taxon>Bacteroidota</taxon>
        <taxon>Cytophagia</taxon>
        <taxon>Cytophagales</taxon>
        <taxon>Marivirgaceae</taxon>
        <taxon>Marivirga</taxon>
    </lineage>
</organism>
<dbReference type="CDD" id="cd06223">
    <property type="entry name" value="PRTases_typeI"/>
    <property type="match status" value="1"/>
</dbReference>
<evidence type="ECO:0000256" key="1">
    <source>
        <dbReference type="ARBA" id="ARBA00008007"/>
    </source>
</evidence>
<name>A0A1X7LFG1_9BACT</name>
<dbReference type="SUPFAM" id="SSF53271">
    <property type="entry name" value="PRTase-like"/>
    <property type="match status" value="1"/>
</dbReference>
<reference evidence="4" key="1">
    <citation type="submission" date="2017-04" db="EMBL/GenBank/DDBJ databases">
        <authorList>
            <person name="Varghese N."/>
            <person name="Submissions S."/>
        </authorList>
    </citation>
    <scope>NUCLEOTIDE SEQUENCE [LARGE SCALE GENOMIC DNA]</scope>
    <source>
        <strain evidence="4">DSM 4125</strain>
    </source>
</reference>
<dbReference type="Gene3D" id="3.40.50.2020">
    <property type="match status" value="1"/>
</dbReference>
<dbReference type="OrthoDB" id="9779910at2"/>
<evidence type="ECO:0000259" key="2">
    <source>
        <dbReference type="Pfam" id="PF00156"/>
    </source>
</evidence>
<dbReference type="PANTHER" id="PTHR47505:SF1">
    <property type="entry name" value="DNA UTILIZATION PROTEIN YHGH"/>
    <property type="match status" value="1"/>
</dbReference>